<sequence length="312" mass="36083">MPIDFDMLLSAINSSPAFPYSPFVDANFSFPRSCTNNCRNNVRLMRNSFLQPHSKHESVANENIVFESYDSKESNNNTVSKKSDGSRKKKVSFADDKGLNLVEIREIPGERKLSVDALTLLVGGLECQGEKEKNWKKAFEKPPWTDEELMCYLDNQAVILESVSLNESDGTLSGKIKVKNISYEKDVFIRITFDRWMSYDDITAFYEKSEKTNSETIYDMFSFNTKIISTAEKYDVIEFCVGFRCNSQEYWDNNGGVNYRIVAEPSKTCTVPTCYPKETKPYKKMTFSITENMEKFSEINSWSNFMQQRPYW</sequence>
<dbReference type="OrthoDB" id="1881at2759"/>
<reference evidence="2 3" key="1">
    <citation type="submission" date="2013-11" db="EMBL/GenBank/DDBJ databases">
        <title>Genome sequencing of Stegodyphus mimosarum.</title>
        <authorList>
            <person name="Bechsgaard J."/>
        </authorList>
    </citation>
    <scope>NUCLEOTIDE SEQUENCE [LARGE SCALE GENOMIC DNA]</scope>
</reference>
<accession>A0A087UFD3</accession>
<evidence type="ECO:0000313" key="2">
    <source>
        <dbReference type="EMBL" id="KFM76072.1"/>
    </source>
</evidence>
<dbReference type="Gene3D" id="2.60.40.2440">
    <property type="entry name" value="Carbohydrate binding type-21 domain"/>
    <property type="match status" value="1"/>
</dbReference>
<dbReference type="Proteomes" id="UP000054359">
    <property type="component" value="Unassembled WGS sequence"/>
</dbReference>
<dbReference type="InterPro" id="IPR050782">
    <property type="entry name" value="PP1_regulatory_subunit_3"/>
</dbReference>
<dbReference type="STRING" id="407821.A0A087UFD3"/>
<dbReference type="GO" id="GO:0008157">
    <property type="term" value="F:protein phosphatase 1 binding"/>
    <property type="evidence" value="ECO:0007669"/>
    <property type="project" value="TreeGrafter"/>
</dbReference>
<dbReference type="InterPro" id="IPR038175">
    <property type="entry name" value="CBM21_dom_sf"/>
</dbReference>
<dbReference type="AlphaFoldDB" id="A0A087UFD3"/>
<dbReference type="OMA" id="DRWMSHV"/>
<dbReference type="Pfam" id="PF03370">
    <property type="entry name" value="CBM_21"/>
    <property type="match status" value="1"/>
</dbReference>
<dbReference type="PROSITE" id="PS51159">
    <property type="entry name" value="CBM21"/>
    <property type="match status" value="1"/>
</dbReference>
<feature type="domain" description="CBM21" evidence="1">
    <location>
        <begin position="150"/>
        <end position="262"/>
    </location>
</feature>
<dbReference type="PANTHER" id="PTHR12307:SF48">
    <property type="entry name" value="PROTEIN PHOSPHATASE 1 REGULATORY SUBUNIT"/>
    <property type="match status" value="1"/>
</dbReference>
<dbReference type="EMBL" id="KK119579">
    <property type="protein sequence ID" value="KFM76072.1"/>
    <property type="molecule type" value="Genomic_DNA"/>
</dbReference>
<keyword evidence="3" id="KW-1185">Reference proteome</keyword>
<name>A0A087UFD3_STEMI</name>
<protein>
    <recommendedName>
        <fullName evidence="1">CBM21 domain-containing protein</fullName>
    </recommendedName>
</protein>
<feature type="non-terminal residue" evidence="2">
    <location>
        <position position="312"/>
    </location>
</feature>
<proteinExistence type="predicted"/>
<dbReference type="GO" id="GO:0000164">
    <property type="term" value="C:protein phosphatase type 1 complex"/>
    <property type="evidence" value="ECO:0007669"/>
    <property type="project" value="TreeGrafter"/>
</dbReference>
<gene>
    <name evidence="2" type="ORF">X975_08344</name>
</gene>
<evidence type="ECO:0000259" key="1">
    <source>
        <dbReference type="PROSITE" id="PS51159"/>
    </source>
</evidence>
<organism evidence="2 3">
    <name type="scientific">Stegodyphus mimosarum</name>
    <name type="common">African social velvet spider</name>
    <dbReference type="NCBI Taxonomy" id="407821"/>
    <lineage>
        <taxon>Eukaryota</taxon>
        <taxon>Metazoa</taxon>
        <taxon>Ecdysozoa</taxon>
        <taxon>Arthropoda</taxon>
        <taxon>Chelicerata</taxon>
        <taxon>Arachnida</taxon>
        <taxon>Araneae</taxon>
        <taxon>Araneomorphae</taxon>
        <taxon>Entelegynae</taxon>
        <taxon>Eresoidea</taxon>
        <taxon>Eresidae</taxon>
        <taxon>Stegodyphus</taxon>
    </lineage>
</organism>
<evidence type="ECO:0000313" key="3">
    <source>
        <dbReference type="Proteomes" id="UP000054359"/>
    </source>
</evidence>
<dbReference type="GO" id="GO:0005979">
    <property type="term" value="P:regulation of glycogen biosynthetic process"/>
    <property type="evidence" value="ECO:0007669"/>
    <property type="project" value="TreeGrafter"/>
</dbReference>
<dbReference type="GO" id="GO:2001069">
    <property type="term" value="F:glycogen binding"/>
    <property type="evidence" value="ECO:0007669"/>
    <property type="project" value="TreeGrafter"/>
</dbReference>
<dbReference type="InterPro" id="IPR005036">
    <property type="entry name" value="CBM21_dom"/>
</dbReference>
<dbReference type="PANTHER" id="PTHR12307">
    <property type="entry name" value="PROTEIN PHOSPHATASE 1 REGULATORY SUBUNIT"/>
    <property type="match status" value="1"/>
</dbReference>